<dbReference type="GO" id="GO:0005886">
    <property type="term" value="C:plasma membrane"/>
    <property type="evidence" value="ECO:0007669"/>
    <property type="project" value="InterPro"/>
</dbReference>
<protein>
    <submittedName>
        <fullName evidence="3">Uncharacterized protein</fullName>
    </submittedName>
</protein>
<accession>A0A9P1H141</accession>
<gene>
    <name evidence="3" type="ORF">PPNO1_LOCUS3238</name>
</gene>
<keyword evidence="2" id="KW-0472">Membrane</keyword>
<organism evidence="3 4">
    <name type="scientific">Parascedosporium putredinis</name>
    <dbReference type="NCBI Taxonomy" id="1442378"/>
    <lineage>
        <taxon>Eukaryota</taxon>
        <taxon>Fungi</taxon>
        <taxon>Dikarya</taxon>
        <taxon>Ascomycota</taxon>
        <taxon>Pezizomycotina</taxon>
        <taxon>Sordariomycetes</taxon>
        <taxon>Hypocreomycetidae</taxon>
        <taxon>Microascales</taxon>
        <taxon>Microascaceae</taxon>
        <taxon>Parascedosporium</taxon>
    </lineage>
</organism>
<dbReference type="Pfam" id="PF06687">
    <property type="entry name" value="SUR7"/>
    <property type="match status" value="1"/>
</dbReference>
<proteinExistence type="predicted"/>
<evidence type="ECO:0000313" key="3">
    <source>
        <dbReference type="EMBL" id="CAI4213489.1"/>
    </source>
</evidence>
<feature type="region of interest" description="Disordered" evidence="1">
    <location>
        <begin position="1"/>
        <end position="32"/>
    </location>
</feature>
<evidence type="ECO:0000313" key="4">
    <source>
        <dbReference type="Proteomes" id="UP000838763"/>
    </source>
</evidence>
<keyword evidence="2" id="KW-0812">Transmembrane</keyword>
<keyword evidence="2" id="KW-1133">Transmembrane helix</keyword>
<dbReference type="Proteomes" id="UP000838763">
    <property type="component" value="Unassembled WGS sequence"/>
</dbReference>
<dbReference type="EMBL" id="CALLCH030000008">
    <property type="protein sequence ID" value="CAI4213489.1"/>
    <property type="molecule type" value="Genomic_DNA"/>
</dbReference>
<evidence type="ECO:0000256" key="2">
    <source>
        <dbReference type="SAM" id="Phobius"/>
    </source>
</evidence>
<evidence type="ECO:0000256" key="1">
    <source>
        <dbReference type="SAM" id="MobiDB-lite"/>
    </source>
</evidence>
<feature type="transmembrane region" description="Helical" evidence="2">
    <location>
        <begin position="183"/>
        <end position="205"/>
    </location>
</feature>
<feature type="transmembrane region" description="Helical" evidence="2">
    <location>
        <begin position="225"/>
        <end position="247"/>
    </location>
</feature>
<dbReference type="AlphaFoldDB" id="A0A9P1H141"/>
<keyword evidence="4" id="KW-1185">Reference proteome</keyword>
<feature type="transmembrane region" description="Helical" evidence="2">
    <location>
        <begin position="150"/>
        <end position="171"/>
    </location>
</feature>
<dbReference type="InterPro" id="IPR009571">
    <property type="entry name" value="SUR7/Rim9-like_fungi"/>
</dbReference>
<reference evidence="3" key="1">
    <citation type="submission" date="2022-11" db="EMBL/GenBank/DDBJ databases">
        <authorList>
            <person name="Scott C."/>
            <person name="Bruce N."/>
        </authorList>
    </citation>
    <scope>NUCLEOTIDE SEQUENCE</scope>
</reference>
<dbReference type="OrthoDB" id="4480814at2759"/>
<name>A0A9P1H141_9PEZI</name>
<sequence length="321" mass="34920">MVWLESVRGSISHDESPAGLEPTVDDSELGLAGTTPRDPLVSITASPNHVPSLEFCTIDASATKVTIGDDELVGLPDANDYSRQKQVYKVFLLNYCSGTREAGSQDTDMDYCSETGEEIWDLLDPWIVWGVKLKSDGSASFGWLDRGPDWLWIAYIAGGIFGSLSVISALVPVHRLSFAKWPVVIVASLTAIVQLSIAIAAQITFGTLVASADDEGVSITAKLGVTAFMINWIAALSAVVAAATRVVRVREIKKDNIRTKHDVGLREFLAGTGSHKYTEVEGMSLQNQHVDVDNPRTTLGNFQHDVTHQESKYEPYRPAQT</sequence>
<comment type="caution">
    <text evidence="3">The sequence shown here is derived from an EMBL/GenBank/DDBJ whole genome shotgun (WGS) entry which is preliminary data.</text>
</comment>